<dbReference type="InParanoid" id="A0A1Y1Y4J4"/>
<dbReference type="InterPro" id="IPR009016">
    <property type="entry name" value="Fe_hydrogenase"/>
</dbReference>
<evidence type="ECO:0000313" key="4">
    <source>
        <dbReference type="EMBL" id="ORX92524.1"/>
    </source>
</evidence>
<dbReference type="Pfam" id="PF02906">
    <property type="entry name" value="Fe_hyd_lg_C"/>
    <property type="match status" value="1"/>
</dbReference>
<keyword evidence="2" id="KW-0004">4Fe-4S</keyword>
<proteinExistence type="inferred from homology"/>
<comment type="similarity">
    <text evidence="1">Belongs to the NARF family.</text>
</comment>
<dbReference type="InterPro" id="IPR050340">
    <property type="entry name" value="Cytosolic_Fe-S_CAF"/>
</dbReference>
<dbReference type="AlphaFoldDB" id="A0A1Y1Y4J4"/>
<dbReference type="Pfam" id="PF02256">
    <property type="entry name" value="Fe_hyd_SSU"/>
    <property type="match status" value="1"/>
</dbReference>
<evidence type="ECO:0000256" key="2">
    <source>
        <dbReference type="ARBA" id="ARBA00022485"/>
    </source>
</evidence>
<gene>
    <name evidence="4" type="ORF">K493DRAFT_285657</name>
</gene>
<evidence type="ECO:0000259" key="3">
    <source>
        <dbReference type="SMART" id="SM00902"/>
    </source>
</evidence>
<evidence type="ECO:0000256" key="1">
    <source>
        <dbReference type="ARBA" id="ARBA00006596"/>
    </source>
</evidence>
<comment type="caution">
    <text evidence="4">The sequence shown here is derived from an EMBL/GenBank/DDBJ whole genome shotgun (WGS) entry which is preliminary data.</text>
</comment>
<dbReference type="PANTHER" id="PTHR11615">
    <property type="entry name" value="NITRATE, FORMATE, IRON DEHYDROGENASE"/>
    <property type="match status" value="1"/>
</dbReference>
<dbReference type="SMART" id="SM00902">
    <property type="entry name" value="Fe_hyd_SSU"/>
    <property type="match status" value="1"/>
</dbReference>
<keyword evidence="2" id="KW-0408">Iron</keyword>
<keyword evidence="2" id="KW-0411">Iron-sulfur</keyword>
<organism evidence="4 5">
    <name type="scientific">Basidiobolus meristosporus CBS 931.73</name>
    <dbReference type="NCBI Taxonomy" id="1314790"/>
    <lineage>
        <taxon>Eukaryota</taxon>
        <taxon>Fungi</taxon>
        <taxon>Fungi incertae sedis</taxon>
        <taxon>Zoopagomycota</taxon>
        <taxon>Entomophthoromycotina</taxon>
        <taxon>Basidiobolomycetes</taxon>
        <taxon>Basidiobolales</taxon>
        <taxon>Basidiobolaceae</taxon>
        <taxon>Basidiobolus</taxon>
    </lineage>
</organism>
<dbReference type="Gene3D" id="3.40.50.1780">
    <property type="match status" value="1"/>
</dbReference>
<name>A0A1Y1Y4J4_9FUNG</name>
<reference evidence="4 5" key="1">
    <citation type="submission" date="2016-07" db="EMBL/GenBank/DDBJ databases">
        <title>Pervasive Adenine N6-methylation of Active Genes in Fungi.</title>
        <authorList>
            <consortium name="DOE Joint Genome Institute"/>
            <person name="Mondo S.J."/>
            <person name="Dannebaum R.O."/>
            <person name="Kuo R.C."/>
            <person name="Labutti K."/>
            <person name="Haridas S."/>
            <person name="Kuo A."/>
            <person name="Salamov A."/>
            <person name="Ahrendt S.R."/>
            <person name="Lipzen A."/>
            <person name="Sullivan W."/>
            <person name="Andreopoulos W.B."/>
            <person name="Clum A."/>
            <person name="Lindquist E."/>
            <person name="Daum C."/>
            <person name="Ramamoorthy G.K."/>
            <person name="Gryganskyi A."/>
            <person name="Culley D."/>
            <person name="Magnuson J.K."/>
            <person name="James T.Y."/>
            <person name="O'Malley M.A."/>
            <person name="Stajich J.E."/>
            <person name="Spatafora J.W."/>
            <person name="Visel A."/>
            <person name="Grigoriev I.V."/>
        </authorList>
    </citation>
    <scope>NUCLEOTIDE SEQUENCE [LARGE SCALE GENOMIC DNA]</scope>
    <source>
        <strain evidence="4 5">CBS 931.73</strain>
    </source>
</reference>
<dbReference type="InterPro" id="IPR004108">
    <property type="entry name" value="Fe_hydrogenase_lsu_C"/>
</dbReference>
<feature type="domain" description="Iron hydrogenase small subunit" evidence="3">
    <location>
        <begin position="453"/>
        <end position="509"/>
    </location>
</feature>
<dbReference type="FunCoup" id="A0A1Y1Y4J4">
    <property type="interactions" value="106"/>
</dbReference>
<accession>A0A1Y1Y4J4</accession>
<keyword evidence="2" id="KW-0479">Metal-binding</keyword>
<evidence type="ECO:0000313" key="5">
    <source>
        <dbReference type="Proteomes" id="UP000193498"/>
    </source>
</evidence>
<dbReference type="GO" id="GO:0051539">
    <property type="term" value="F:4 iron, 4 sulfur cluster binding"/>
    <property type="evidence" value="ECO:0007669"/>
    <property type="project" value="UniProtKB-KW"/>
</dbReference>
<protein>
    <submittedName>
        <fullName evidence="4">Cytosolic Fe-S cluster assembly factor narfl</fullName>
    </submittedName>
</protein>
<keyword evidence="5" id="KW-1185">Reference proteome</keyword>
<dbReference type="SUPFAM" id="SSF53920">
    <property type="entry name" value="Fe-only hydrogenase"/>
    <property type="match status" value="1"/>
</dbReference>
<dbReference type="STRING" id="1314790.A0A1Y1Y4J4"/>
<sequence>MAFSGGLVLTDLNDFISPSQACVKPVEVKKTAESNSSGTIKIDNSGGYYEVGVEGEETKLEAASITLNDCLACSGCITSAESILVSMQSQEELFNVLKANKAALESGAPQNVRTVIISISPQSRASIAAKYNLTPLQVAKRLTWFFKNLGVHQVFDTSFSRDFSLVESAREFVGKYKKWQSQNPTPIVEETVNAPKRMRRAPPKASDISADSAMPMLASACPGWICYAEKTHGYLLPHISTTKSPQQIMGSLVKDFHGKRLGLNPDQIYHVCVMPCYDKKLEASRQDFYNDVYKTREVDCVITTGEVEMMFQEQNTTISEFGEADLDAPYTKAVMDPNCNSETLLGSSGSSSGGYLEYIFKYAARELFGLDIGNVNDSPHVTVKTLRTADFYEVCLMDGQKELLKFAGAYGFRNIQNLVRKVKLGRSPYHFVEVMACPSGCINGGGQLKHPSEVNLKEWLTKVDEIYKSVDGLLPEQNETVIKLYSEWLGGLDSEIAQKVLHTQYHAVEANLQNPLAVKW</sequence>
<dbReference type="Gene3D" id="3.40.950.10">
    <property type="entry name" value="Fe-only Hydrogenase (Larger Subunit), Chain L, domain 3"/>
    <property type="match status" value="1"/>
</dbReference>
<dbReference type="InterPro" id="IPR003149">
    <property type="entry name" value="Fe_hydrogenase_ssu"/>
</dbReference>
<dbReference type="EMBL" id="MCFE01000271">
    <property type="protein sequence ID" value="ORX92524.1"/>
    <property type="molecule type" value="Genomic_DNA"/>
</dbReference>
<dbReference type="OrthoDB" id="10253113at2759"/>
<dbReference type="Proteomes" id="UP000193498">
    <property type="component" value="Unassembled WGS sequence"/>
</dbReference>